<name>A0A5B8XTL4_9DELT</name>
<dbReference type="AlphaFoldDB" id="A0A5B8XTL4"/>
<protein>
    <submittedName>
        <fullName evidence="6">ABC transporter ATP-binding protein</fullName>
    </submittedName>
</protein>
<dbReference type="PANTHER" id="PTHR43335:SF4">
    <property type="entry name" value="ABC TRANSPORTER, ATP-BINDING PROTEIN"/>
    <property type="match status" value="1"/>
</dbReference>
<proteinExistence type="inferred from homology"/>
<dbReference type="InterPro" id="IPR003593">
    <property type="entry name" value="AAA+_ATPase"/>
</dbReference>
<dbReference type="OrthoDB" id="9809450at2"/>
<dbReference type="SUPFAM" id="SSF52540">
    <property type="entry name" value="P-loop containing nucleoside triphosphate hydrolases"/>
    <property type="match status" value="1"/>
</dbReference>
<organism evidence="6 7">
    <name type="scientific">Microvenator marinus</name>
    <dbReference type="NCBI Taxonomy" id="2600177"/>
    <lineage>
        <taxon>Bacteria</taxon>
        <taxon>Deltaproteobacteria</taxon>
        <taxon>Bradymonadales</taxon>
        <taxon>Microvenatoraceae</taxon>
        <taxon>Microvenator</taxon>
    </lineage>
</organism>
<accession>A0A5B8XTL4</accession>
<evidence type="ECO:0000256" key="1">
    <source>
        <dbReference type="ARBA" id="ARBA00005417"/>
    </source>
</evidence>
<dbReference type="InterPro" id="IPR003439">
    <property type="entry name" value="ABC_transporter-like_ATP-bd"/>
</dbReference>
<sequence length="310" mass="34271">MIEVKGLTRYYGNLAAVRDVEFSIPEHVIVGFLGLNGAGKSTVLKMLAGLVQPSDGSVKLSGENIETESEGFRRHIGYLPEDPPLHKDMRVDEFLIWCGEMRGMSKSDAMARLPGVIKTCQLEPVKERVIQELSHGFKKRVGIAQAIIHKPKLVILDEPISGLDPVQIVEMREVLKSLKTECTVLVSSHILSEISQTCDRILVLHQGKIVADGTEVELRGKMEANTSFEVILRATREDVDKVLSEFAELKVIESQVLEDGLLRMLLGSDQDRREEVIKALVTSDIGVRMVKDAASTELESVFLGLTKEAA</sequence>
<keyword evidence="4 6" id="KW-0067">ATP-binding</keyword>
<reference evidence="6 7" key="1">
    <citation type="submission" date="2019-08" db="EMBL/GenBank/DDBJ databases">
        <authorList>
            <person name="Liang Q."/>
        </authorList>
    </citation>
    <scope>NUCLEOTIDE SEQUENCE [LARGE SCALE GENOMIC DNA]</scope>
    <source>
        <strain evidence="6 7">V1718</strain>
    </source>
</reference>
<dbReference type="RefSeq" id="WP_146958671.1">
    <property type="nucleotide sequence ID" value="NZ_CP042467.1"/>
</dbReference>
<dbReference type="CDD" id="cd03230">
    <property type="entry name" value="ABC_DR_subfamily_A"/>
    <property type="match status" value="1"/>
</dbReference>
<evidence type="ECO:0000256" key="4">
    <source>
        <dbReference type="ARBA" id="ARBA00022840"/>
    </source>
</evidence>
<dbReference type="GO" id="GO:0016887">
    <property type="term" value="F:ATP hydrolysis activity"/>
    <property type="evidence" value="ECO:0007669"/>
    <property type="project" value="InterPro"/>
</dbReference>
<dbReference type="Proteomes" id="UP000321595">
    <property type="component" value="Chromosome"/>
</dbReference>
<dbReference type="PANTHER" id="PTHR43335">
    <property type="entry name" value="ABC TRANSPORTER, ATP-BINDING PROTEIN"/>
    <property type="match status" value="1"/>
</dbReference>
<dbReference type="KEGG" id="bbae:FRD01_06970"/>
<dbReference type="EMBL" id="CP042467">
    <property type="protein sequence ID" value="QED26986.1"/>
    <property type="molecule type" value="Genomic_DNA"/>
</dbReference>
<keyword evidence="2" id="KW-0813">Transport</keyword>
<comment type="similarity">
    <text evidence="1">Belongs to the ABC transporter superfamily.</text>
</comment>
<keyword evidence="3" id="KW-0547">Nucleotide-binding</keyword>
<dbReference type="Gene3D" id="3.40.50.300">
    <property type="entry name" value="P-loop containing nucleotide triphosphate hydrolases"/>
    <property type="match status" value="1"/>
</dbReference>
<gene>
    <name evidence="6" type="ORF">FRD01_06970</name>
</gene>
<dbReference type="InterPro" id="IPR027417">
    <property type="entry name" value="P-loop_NTPase"/>
</dbReference>
<evidence type="ECO:0000313" key="7">
    <source>
        <dbReference type="Proteomes" id="UP000321595"/>
    </source>
</evidence>
<evidence type="ECO:0000259" key="5">
    <source>
        <dbReference type="PROSITE" id="PS50893"/>
    </source>
</evidence>
<evidence type="ECO:0000256" key="3">
    <source>
        <dbReference type="ARBA" id="ARBA00022741"/>
    </source>
</evidence>
<evidence type="ECO:0000313" key="6">
    <source>
        <dbReference type="EMBL" id="QED26986.1"/>
    </source>
</evidence>
<evidence type="ECO:0000256" key="2">
    <source>
        <dbReference type="ARBA" id="ARBA00022448"/>
    </source>
</evidence>
<feature type="domain" description="ABC transporter" evidence="5">
    <location>
        <begin position="2"/>
        <end position="231"/>
    </location>
</feature>
<keyword evidence="7" id="KW-1185">Reference proteome</keyword>
<dbReference type="PROSITE" id="PS50893">
    <property type="entry name" value="ABC_TRANSPORTER_2"/>
    <property type="match status" value="1"/>
</dbReference>
<dbReference type="Pfam" id="PF00005">
    <property type="entry name" value="ABC_tran"/>
    <property type="match status" value="1"/>
</dbReference>
<dbReference type="GO" id="GO:0005524">
    <property type="term" value="F:ATP binding"/>
    <property type="evidence" value="ECO:0007669"/>
    <property type="project" value="UniProtKB-KW"/>
</dbReference>
<dbReference type="SMART" id="SM00382">
    <property type="entry name" value="AAA"/>
    <property type="match status" value="1"/>
</dbReference>